<dbReference type="EMBL" id="CM039172">
    <property type="protein sequence ID" value="KAH9776241.1"/>
    <property type="molecule type" value="Genomic_DNA"/>
</dbReference>
<evidence type="ECO:0000313" key="1">
    <source>
        <dbReference type="EMBL" id="KAH9776241.1"/>
    </source>
</evidence>
<accession>A0ACB8LSG0</accession>
<keyword evidence="2" id="KW-1185">Reference proteome</keyword>
<gene>
    <name evidence="1" type="ORF">KPL71_006650</name>
</gene>
<comment type="caution">
    <text evidence="1">The sequence shown here is derived from an EMBL/GenBank/DDBJ whole genome shotgun (WGS) entry which is preliminary data.</text>
</comment>
<reference evidence="2" key="1">
    <citation type="journal article" date="2023" name="Hortic. Res.">
        <title>A chromosome-level phased genome enabling allele-level studies in sweet orange: a case study on citrus Huanglongbing tolerance.</title>
        <authorList>
            <person name="Wu B."/>
            <person name="Yu Q."/>
            <person name="Deng Z."/>
            <person name="Duan Y."/>
            <person name="Luo F."/>
            <person name="Gmitter F. Jr."/>
        </authorList>
    </citation>
    <scope>NUCLEOTIDE SEQUENCE [LARGE SCALE GENOMIC DNA]</scope>
    <source>
        <strain evidence="2">cv. Valencia</strain>
    </source>
</reference>
<protein>
    <submittedName>
        <fullName evidence="1">Cysteine-rich receptor-like protein kinase 1</fullName>
    </submittedName>
</protein>
<organism evidence="1 2">
    <name type="scientific">Citrus sinensis</name>
    <name type="common">Sweet orange</name>
    <name type="synonym">Citrus aurantium var. sinensis</name>
    <dbReference type="NCBI Taxonomy" id="2711"/>
    <lineage>
        <taxon>Eukaryota</taxon>
        <taxon>Viridiplantae</taxon>
        <taxon>Streptophyta</taxon>
        <taxon>Embryophyta</taxon>
        <taxon>Tracheophyta</taxon>
        <taxon>Spermatophyta</taxon>
        <taxon>Magnoliopsida</taxon>
        <taxon>eudicotyledons</taxon>
        <taxon>Gunneridae</taxon>
        <taxon>Pentapetalae</taxon>
        <taxon>rosids</taxon>
        <taxon>malvids</taxon>
        <taxon>Sapindales</taxon>
        <taxon>Rutaceae</taxon>
        <taxon>Aurantioideae</taxon>
        <taxon>Citrus</taxon>
    </lineage>
</organism>
<dbReference type="Proteomes" id="UP000829398">
    <property type="component" value="Chromosome 3"/>
</dbReference>
<name>A0ACB8LSG0_CITSI</name>
<proteinExistence type="predicted"/>
<sequence length="658" mass="73599">MQFLVRIPRNLIWVIWMFIITLSMFVSRSHSSSRSSESLYKCGPPAKVSDNRNFRQNFDAVMGNISEQIMDDHHYHFALHYVVSPAPQVYAYMQCHEDLSQTDCESCFSALKQKANRCLPSDSARIFLDGCFLRYDNYDFFGEAVDPIHDKFNCSARHLDDESLSKQFEEKVIEVITNVTIVTKSNGRFGQVEGKGGIATVYALAQCLKFLDNKGCSQCLDEAALRLKGCSKSGEGRAMFAGCYVRFSTERFFNPNYQKKETRKNNTKLILSNISKLVMAGVCAFTFLSSIGACIGYKRLSEMRKGQVLLGTVLCTSSLNFKYEILERATDFFDNSRKLGQGGAGSVFRGTLPDGRNIAVKRLFFNSRQWVDQFFNEVNLISGIQHKNVVRLLGCSIEGPESLLVYEYVPNRSLDQILFVKNTIHILSWQQRFTIICGTAEGLAHLHGGSGIKIIHRDIKTSNILLDEKLTPKIADFGLARHVAPDKTHVSTGIAGTLGYMAPEYLVRGQLTEKADVYAFGVLVIEVASGRRNSVFSEGSSSVLHTVWKHYKANRITQSMDPGLTGRFPENEASRVLQIGLLCTQAPVALRPSMAEVVHMLNNIDYEIPPPKQPPFLNASVISPSDNSKDSMMSSFKSFVAESPEIDHSLKMKAFEPS</sequence>
<evidence type="ECO:0000313" key="2">
    <source>
        <dbReference type="Proteomes" id="UP000829398"/>
    </source>
</evidence>